<gene>
    <name evidence="1" type="ORF">UT64_C0060G0004</name>
</gene>
<dbReference type="Proteomes" id="UP000034137">
    <property type="component" value="Unassembled WGS sequence"/>
</dbReference>
<evidence type="ECO:0000313" key="1">
    <source>
        <dbReference type="EMBL" id="KKR31461.1"/>
    </source>
</evidence>
<comment type="caution">
    <text evidence="1">The sequence shown here is derived from an EMBL/GenBank/DDBJ whole genome shotgun (WGS) entry which is preliminary data.</text>
</comment>
<protein>
    <submittedName>
        <fullName evidence="1">Uncharacterized protein</fullName>
    </submittedName>
</protein>
<reference evidence="1 2" key="1">
    <citation type="journal article" date="2015" name="Nature">
        <title>rRNA introns, odd ribosomes, and small enigmatic genomes across a large radiation of phyla.</title>
        <authorList>
            <person name="Brown C.T."/>
            <person name="Hug L.A."/>
            <person name="Thomas B.C."/>
            <person name="Sharon I."/>
            <person name="Castelle C.J."/>
            <person name="Singh A."/>
            <person name="Wilkins M.J."/>
            <person name="Williams K.H."/>
            <person name="Banfield J.F."/>
        </authorList>
    </citation>
    <scope>NUCLEOTIDE SEQUENCE [LARGE SCALE GENOMIC DNA]</scope>
</reference>
<name>A0A0G0Q270_9BACT</name>
<organism evidence="1 2">
    <name type="scientific">Candidatus Falkowbacteria bacterium GW2011_GWF2_39_8</name>
    <dbReference type="NCBI Taxonomy" id="1618642"/>
    <lineage>
        <taxon>Bacteria</taxon>
        <taxon>Candidatus Falkowiibacteriota</taxon>
    </lineage>
</organism>
<sequence length="120" mass="13685">MKFSQNMPTRPFLLDKRKGRACPQLDWGMEFEVRGQGTFSVAVSTSINSTPNPPLILEEGNEKLAVLFFVKFGGLFWRNGVNYYAGIHFYSCPNTVARLDFEVKMLISVRDYLVERKVVG</sequence>
<proteinExistence type="predicted"/>
<accession>A0A0G0Q270</accession>
<dbReference type="EMBL" id="LBXO01000060">
    <property type="protein sequence ID" value="KKR31461.1"/>
    <property type="molecule type" value="Genomic_DNA"/>
</dbReference>
<dbReference type="AlphaFoldDB" id="A0A0G0Q270"/>
<evidence type="ECO:0000313" key="2">
    <source>
        <dbReference type="Proteomes" id="UP000034137"/>
    </source>
</evidence>